<dbReference type="PANTHER" id="PTHR30349">
    <property type="entry name" value="PHAGE INTEGRASE-RELATED"/>
    <property type="match status" value="1"/>
</dbReference>
<dbReference type="AlphaFoldDB" id="A6TS35"/>
<dbReference type="PROSITE" id="PS51898">
    <property type="entry name" value="TYR_RECOMBINASE"/>
    <property type="match status" value="1"/>
</dbReference>
<feature type="domain" description="Tyr recombinase" evidence="3">
    <location>
        <begin position="115"/>
        <end position="295"/>
    </location>
</feature>
<dbReference type="GO" id="GO:0015074">
    <property type="term" value="P:DNA integration"/>
    <property type="evidence" value="ECO:0007669"/>
    <property type="project" value="InterPro"/>
</dbReference>
<dbReference type="eggNOG" id="COG4974">
    <property type="taxonomic scope" value="Bacteria"/>
</dbReference>
<evidence type="ECO:0000259" key="3">
    <source>
        <dbReference type="PROSITE" id="PS51898"/>
    </source>
</evidence>
<dbReference type="Gene3D" id="1.10.150.130">
    <property type="match status" value="1"/>
</dbReference>
<evidence type="ECO:0000313" key="5">
    <source>
        <dbReference type="Proteomes" id="UP000001572"/>
    </source>
</evidence>
<dbReference type="InterPro" id="IPR050090">
    <property type="entry name" value="Tyrosine_recombinase_XerCD"/>
</dbReference>
<evidence type="ECO:0000256" key="1">
    <source>
        <dbReference type="ARBA" id="ARBA00023125"/>
    </source>
</evidence>
<dbReference type="HOGENOM" id="CLU_027562_9_2_9"/>
<dbReference type="RefSeq" id="WP_012063971.1">
    <property type="nucleotide sequence ID" value="NC_009633.1"/>
</dbReference>
<dbReference type="KEGG" id="amt:Amet_2853"/>
<dbReference type="GO" id="GO:0003677">
    <property type="term" value="F:DNA binding"/>
    <property type="evidence" value="ECO:0007669"/>
    <property type="project" value="UniProtKB-KW"/>
</dbReference>
<dbReference type="SUPFAM" id="SSF56349">
    <property type="entry name" value="DNA breaking-rejoining enzymes"/>
    <property type="match status" value="1"/>
</dbReference>
<dbReference type="InterPro" id="IPR010998">
    <property type="entry name" value="Integrase_recombinase_N"/>
</dbReference>
<keyword evidence="5" id="KW-1185">Reference proteome</keyword>
<dbReference type="InterPro" id="IPR002104">
    <property type="entry name" value="Integrase_catalytic"/>
</dbReference>
<dbReference type="OrthoDB" id="107900at2"/>
<dbReference type="GO" id="GO:0006310">
    <property type="term" value="P:DNA recombination"/>
    <property type="evidence" value="ECO:0007669"/>
    <property type="project" value="UniProtKB-KW"/>
</dbReference>
<dbReference type="Gene3D" id="1.10.443.10">
    <property type="entry name" value="Intergrase catalytic core"/>
    <property type="match status" value="1"/>
</dbReference>
<dbReference type="Pfam" id="PF00589">
    <property type="entry name" value="Phage_integrase"/>
    <property type="match status" value="1"/>
</dbReference>
<evidence type="ECO:0000256" key="2">
    <source>
        <dbReference type="ARBA" id="ARBA00023172"/>
    </source>
</evidence>
<dbReference type="EMBL" id="CP000724">
    <property type="protein sequence ID" value="ABR49003.1"/>
    <property type="molecule type" value="Genomic_DNA"/>
</dbReference>
<dbReference type="STRING" id="293826.Amet_2853"/>
<sequence length="321" mass="37835">MKRMTLQKNNSTKTIQEGFKEFYRFCRVKNLSEPTLTYYQETLDTFQNFYPLSNQISTINKTITDDYVLFLKNNSNMNDISINTKIKGLRTILYYFMELEYMDNFKIKLMMAQKKIKETYTDAELKLLLKKPNLKQCGFAEYRDWTIVNYLLGTGNRVDTIVNVRIKDIDFESGYIKLDKTKNKRQQLIPLSNVLAKVLTEYLQYRDGEKEDYLFVSVYGAKLNGNSLGHSIKKYNQRRGVLKTSVHLFRHTFAKKWILNGGDIFRLQKILGHSTLDIVREYVNMFGEDLQKDYDKFNALEQMTEVSKHTMVKPSKMGSMR</sequence>
<reference evidence="5" key="1">
    <citation type="journal article" date="2016" name="Genome Announc.">
        <title>Complete genome sequence of Alkaliphilus metalliredigens strain QYMF, an alkaliphilic and metal-reducing bacterium isolated from borax-contaminated leachate ponds.</title>
        <authorList>
            <person name="Hwang C."/>
            <person name="Copeland A."/>
            <person name="Lucas S."/>
            <person name="Lapidus A."/>
            <person name="Barry K."/>
            <person name="Detter J.C."/>
            <person name="Glavina Del Rio T."/>
            <person name="Hammon N."/>
            <person name="Israni S."/>
            <person name="Dalin E."/>
            <person name="Tice H."/>
            <person name="Pitluck S."/>
            <person name="Chertkov O."/>
            <person name="Brettin T."/>
            <person name="Bruce D."/>
            <person name="Han C."/>
            <person name="Schmutz J."/>
            <person name="Larimer F."/>
            <person name="Land M.L."/>
            <person name="Hauser L."/>
            <person name="Kyrpides N."/>
            <person name="Mikhailova N."/>
            <person name="Ye Q."/>
            <person name="Zhou J."/>
            <person name="Richardson P."/>
            <person name="Fields M.W."/>
        </authorList>
    </citation>
    <scope>NUCLEOTIDE SEQUENCE [LARGE SCALE GENOMIC DNA]</scope>
    <source>
        <strain evidence="5">QYMF</strain>
    </source>
</reference>
<dbReference type="Proteomes" id="UP000001572">
    <property type="component" value="Chromosome"/>
</dbReference>
<dbReference type="PANTHER" id="PTHR30349:SF89">
    <property type="entry name" value="INTEGRASE_RECOMBINASE"/>
    <property type="match status" value="1"/>
</dbReference>
<name>A6TS35_ALKMQ</name>
<dbReference type="InterPro" id="IPR013762">
    <property type="entry name" value="Integrase-like_cat_sf"/>
</dbReference>
<gene>
    <name evidence="4" type="ordered locus">Amet_2853</name>
</gene>
<accession>A6TS35</accession>
<keyword evidence="2" id="KW-0233">DNA recombination</keyword>
<protein>
    <submittedName>
        <fullName evidence="4">Phage integrase family protein</fullName>
    </submittedName>
</protein>
<organism evidence="4 5">
    <name type="scientific">Alkaliphilus metalliredigens (strain QYMF)</name>
    <dbReference type="NCBI Taxonomy" id="293826"/>
    <lineage>
        <taxon>Bacteria</taxon>
        <taxon>Bacillati</taxon>
        <taxon>Bacillota</taxon>
        <taxon>Clostridia</taxon>
        <taxon>Peptostreptococcales</taxon>
        <taxon>Natronincolaceae</taxon>
        <taxon>Alkaliphilus</taxon>
    </lineage>
</organism>
<proteinExistence type="predicted"/>
<keyword evidence="1" id="KW-0238">DNA-binding</keyword>
<dbReference type="InterPro" id="IPR011010">
    <property type="entry name" value="DNA_brk_join_enz"/>
</dbReference>
<evidence type="ECO:0000313" key="4">
    <source>
        <dbReference type="EMBL" id="ABR49003.1"/>
    </source>
</evidence>